<evidence type="ECO:0000256" key="6">
    <source>
        <dbReference type="ARBA" id="ARBA00023136"/>
    </source>
</evidence>
<dbReference type="SMART" id="SM00303">
    <property type="entry name" value="GPS"/>
    <property type="match status" value="1"/>
</dbReference>
<evidence type="ECO:0008006" key="14">
    <source>
        <dbReference type="Google" id="ProtNLM"/>
    </source>
</evidence>
<dbReference type="Gene3D" id="2.60.60.20">
    <property type="entry name" value="PLAT/LH2 domain"/>
    <property type="match status" value="1"/>
</dbReference>
<dbReference type="InterPro" id="IPR046338">
    <property type="entry name" value="GAIN_dom_sf"/>
</dbReference>
<dbReference type="InterPro" id="IPR057244">
    <property type="entry name" value="GAIN_B"/>
</dbReference>
<dbReference type="AlphaFoldDB" id="A0A7R8V7D1"/>
<dbReference type="PANTHER" id="PTHR46730:SF1">
    <property type="entry name" value="PLAT DOMAIN-CONTAINING PROTEIN"/>
    <property type="match status" value="1"/>
</dbReference>
<feature type="transmembrane region" description="Helical" evidence="9">
    <location>
        <begin position="1108"/>
        <end position="1130"/>
    </location>
</feature>
<dbReference type="InterPro" id="IPR000203">
    <property type="entry name" value="GPS"/>
</dbReference>
<dbReference type="PROSITE" id="PS50221">
    <property type="entry name" value="GAIN_B"/>
    <property type="match status" value="1"/>
</dbReference>
<dbReference type="Pfam" id="PF01825">
    <property type="entry name" value="GPS"/>
    <property type="match status" value="1"/>
</dbReference>
<comment type="subcellular location">
    <subcellularLocation>
        <location evidence="1">Membrane</location>
    </subcellularLocation>
</comment>
<dbReference type="OrthoDB" id="2121937at2759"/>
<dbReference type="InterPro" id="IPR036392">
    <property type="entry name" value="PLAT/LH2_dom_sf"/>
</dbReference>
<dbReference type="Pfam" id="PF02010">
    <property type="entry name" value="REJ"/>
    <property type="match status" value="1"/>
</dbReference>
<reference evidence="12 13" key="1">
    <citation type="submission" date="2020-11" db="EMBL/GenBank/DDBJ databases">
        <authorList>
            <person name="Wallbank WR R."/>
            <person name="Pardo Diaz C."/>
            <person name="Kozak K."/>
            <person name="Martin S."/>
            <person name="Jiggins C."/>
            <person name="Moest M."/>
            <person name="Warren A I."/>
            <person name="Generalovic N T."/>
            <person name="Byers J.R.P. K."/>
            <person name="Montejo-Kovacevich G."/>
            <person name="Yen C E."/>
        </authorList>
    </citation>
    <scope>NUCLEOTIDE SEQUENCE [LARGE SCALE GENOMIC DNA]</scope>
</reference>
<feature type="domain" description="GAIN-B" evidence="11">
    <location>
        <begin position="704"/>
        <end position="842"/>
    </location>
</feature>
<dbReference type="SUPFAM" id="SSF49723">
    <property type="entry name" value="Lipase/lipooxygenase domain (PLAT/LH2 domain)"/>
    <property type="match status" value="1"/>
</dbReference>
<evidence type="ECO:0000256" key="7">
    <source>
        <dbReference type="ARBA" id="ARBA00023157"/>
    </source>
</evidence>
<evidence type="ECO:0000313" key="13">
    <source>
        <dbReference type="Proteomes" id="UP000594454"/>
    </source>
</evidence>
<evidence type="ECO:0000256" key="1">
    <source>
        <dbReference type="ARBA" id="ARBA00004370"/>
    </source>
</evidence>
<evidence type="ECO:0000256" key="2">
    <source>
        <dbReference type="ARBA" id="ARBA00007200"/>
    </source>
</evidence>
<keyword evidence="13" id="KW-1185">Reference proteome</keyword>
<dbReference type="Gene3D" id="2.60.220.50">
    <property type="match status" value="1"/>
</dbReference>
<dbReference type="GO" id="GO:0005261">
    <property type="term" value="F:monoatomic cation channel activity"/>
    <property type="evidence" value="ECO:0007669"/>
    <property type="project" value="TreeGrafter"/>
</dbReference>
<evidence type="ECO:0000259" key="10">
    <source>
        <dbReference type="PROSITE" id="PS50095"/>
    </source>
</evidence>
<dbReference type="InterPro" id="IPR001024">
    <property type="entry name" value="PLAT/LH2_dom"/>
</dbReference>
<evidence type="ECO:0000313" key="12">
    <source>
        <dbReference type="EMBL" id="CAD7093457.1"/>
    </source>
</evidence>
<evidence type="ECO:0000259" key="11">
    <source>
        <dbReference type="PROSITE" id="PS50221"/>
    </source>
</evidence>
<gene>
    <name evidence="12" type="ORF">HERILL_LOCUS15738</name>
</gene>
<dbReference type="Proteomes" id="UP000594454">
    <property type="component" value="Chromosome 6"/>
</dbReference>
<feature type="transmembrane region" description="Helical" evidence="9">
    <location>
        <begin position="59"/>
        <end position="81"/>
    </location>
</feature>
<dbReference type="Pfam" id="PF01477">
    <property type="entry name" value="PLAT"/>
    <property type="match status" value="1"/>
</dbReference>
<protein>
    <recommendedName>
        <fullName evidence="14">Polycystic kidney disease protein 1-like 2</fullName>
    </recommendedName>
</protein>
<comment type="caution">
    <text evidence="8">Lacks conserved residue(s) required for the propagation of feature annotation.</text>
</comment>
<dbReference type="PANTHER" id="PTHR46730">
    <property type="entry name" value="POLYCYSTIN-1"/>
    <property type="match status" value="1"/>
</dbReference>
<evidence type="ECO:0000256" key="4">
    <source>
        <dbReference type="ARBA" id="ARBA00022737"/>
    </source>
</evidence>
<evidence type="ECO:0000256" key="8">
    <source>
        <dbReference type="PROSITE-ProRule" id="PRU00152"/>
    </source>
</evidence>
<organism evidence="12 13">
    <name type="scientific">Hermetia illucens</name>
    <name type="common">Black soldier fly</name>
    <dbReference type="NCBI Taxonomy" id="343691"/>
    <lineage>
        <taxon>Eukaryota</taxon>
        <taxon>Metazoa</taxon>
        <taxon>Ecdysozoa</taxon>
        <taxon>Arthropoda</taxon>
        <taxon>Hexapoda</taxon>
        <taxon>Insecta</taxon>
        <taxon>Pterygota</taxon>
        <taxon>Neoptera</taxon>
        <taxon>Endopterygota</taxon>
        <taxon>Diptera</taxon>
        <taxon>Brachycera</taxon>
        <taxon>Stratiomyomorpha</taxon>
        <taxon>Stratiomyidae</taxon>
        <taxon>Hermetiinae</taxon>
        <taxon>Hermetia</taxon>
    </lineage>
</organism>
<dbReference type="GO" id="GO:0006816">
    <property type="term" value="P:calcium ion transport"/>
    <property type="evidence" value="ECO:0007669"/>
    <property type="project" value="TreeGrafter"/>
</dbReference>
<accession>A0A7R8V7D1</accession>
<proteinExistence type="inferred from homology"/>
<feature type="transmembrane region" description="Helical" evidence="9">
    <location>
        <begin position="1066"/>
        <end position="1088"/>
    </location>
</feature>
<keyword evidence="4" id="KW-0677">Repeat</keyword>
<name>A0A7R8V7D1_HERIL</name>
<feature type="domain" description="PLAT" evidence="10">
    <location>
        <begin position="902"/>
        <end position="1020"/>
    </location>
</feature>
<evidence type="ECO:0000256" key="5">
    <source>
        <dbReference type="ARBA" id="ARBA00022989"/>
    </source>
</evidence>
<dbReference type="PROSITE" id="PS50095">
    <property type="entry name" value="PLAT"/>
    <property type="match status" value="1"/>
</dbReference>
<comment type="similarity">
    <text evidence="2">Belongs to the polycystin family.</text>
</comment>
<evidence type="ECO:0000256" key="9">
    <source>
        <dbReference type="SAM" id="Phobius"/>
    </source>
</evidence>
<dbReference type="InterPro" id="IPR002859">
    <property type="entry name" value="PKD/REJ-like"/>
</dbReference>
<sequence>MKSTFSETRYSFETENNRILRIPPHTLWFNDEKTLFHLMYILKIRVEENEKYSGRSGIAIARCYIMVVMASPIAVITYGNFRIINVQEGVIVDGSRSRDMSSPKAGTNLKYQWSCTTIPSNDKFCKKNMGRGKKVIIPANNLVLNRKYNFTLKIIASRTSLSATIWQEITPAHEQPLLVSYKCVRNCFNRVANTQKRIHIKARCQNCFTRKPQFRWFLIAPEAKTLGLGIRLITNASTLAPGTGQATIKLEAETKVQKGFIIFNIDLTSSLRMGSCSVDPKSGKEFSEEFTISCMDFISDYEPLTYTLFQGSQLLLSQTNSNMKLRLSSSDNSNFAKLKLVVSDAIDSFVQLELSVSLEPFQMEVTIESINDYIHDSSDGPSLEGFVESGDLTTAVAAVRILTKKIKQIPDEIGRHNLTEHLVSALGKADLMTIVSIEKLSFILNYVLQNATAKDTLARKTGLAFKAVSRGLEDAEATKDVFDFQPERYKEMNQAFVQAAEKFFIPTEEFPPIQNPQLPEPQDFYNENYPDYADFDFAIIYRINNWKEFAASTRNLFHKLGRGAFHITEPGEEPMDFKTDQVFWNLSVVGPEYTTVADLTNGANLVSVPLSVLGELMDSDVENSKVGIQTVMSNENPYWWYPRQYQISTQFISVNVFSEKYQSTNYTVTSIRSKFDIFFGLKKVAEQLETVDTYGFVKPEGDMPIYEAKIPGNSYLTIQFLTTTDAIRVFVKLGSFPKYREVVSKSELVSTSTGRYFIGHLNQQNADTIGYMAILPNSSPSSENINFHFRSSIHSCNNWSPSEERWTTDYCQVGTDTNSTHIHCKCKHFTDFAALVFKTPNSINLPRDILKSVEANIIFLLAFTLLLLILIAFLVWAAHRDYKKQTEPEVLYPQKSDPCKKYLYLVTILTGNYPFAGTTANITVQLNGSELQSEPIVASCRKFHEIFRRNSEATFALTTYDHLGQLESISLSNDYTGRHPSWYCRMVRVKDTVRREEFIFLVNKWFSRIYGTSTEHDIRLARQDQLKNTRYIVLAHIKRCFKEMYLWYGLFCPHPRSPLTRKEKTIVFLSGLCFGAMLSITFYGRTTVDNIEDERVKYKRFILTFSNILHTILCTIVGMLLGMLIVTLFLKSKRPGPSYTIIYAKKK</sequence>
<feature type="transmembrane region" description="Helical" evidence="9">
    <location>
        <begin position="857"/>
        <end position="878"/>
    </location>
</feature>
<evidence type="ECO:0000256" key="3">
    <source>
        <dbReference type="ARBA" id="ARBA00022692"/>
    </source>
</evidence>
<keyword evidence="3 9" id="KW-0812">Transmembrane</keyword>
<dbReference type="EMBL" id="LR899014">
    <property type="protein sequence ID" value="CAD7093457.1"/>
    <property type="molecule type" value="Genomic_DNA"/>
</dbReference>
<keyword evidence="7" id="KW-1015">Disulfide bond</keyword>
<keyword evidence="6 9" id="KW-0472">Membrane</keyword>
<dbReference type="SMART" id="SM00308">
    <property type="entry name" value="LH2"/>
    <property type="match status" value="1"/>
</dbReference>
<keyword evidence="5 9" id="KW-1133">Transmembrane helix</keyword>
<dbReference type="GO" id="GO:0005886">
    <property type="term" value="C:plasma membrane"/>
    <property type="evidence" value="ECO:0007669"/>
    <property type="project" value="TreeGrafter"/>
</dbReference>
<dbReference type="InParanoid" id="A0A7R8V7D1"/>